<name>A0A2H3KRL8_9CHLR</name>
<keyword evidence="2 5" id="KW-0812">Transmembrane</keyword>
<comment type="similarity">
    <text evidence="5">Belongs to the ABC-2 integral membrane protein family.</text>
</comment>
<dbReference type="InterPro" id="IPR051784">
    <property type="entry name" value="Nod_factor_ABC_transporter"/>
</dbReference>
<keyword evidence="5" id="KW-1003">Cell membrane</keyword>
<evidence type="ECO:0000313" key="8">
    <source>
        <dbReference type="Proteomes" id="UP000220922"/>
    </source>
</evidence>
<evidence type="ECO:0000256" key="1">
    <source>
        <dbReference type="ARBA" id="ARBA00004141"/>
    </source>
</evidence>
<keyword evidence="3 5" id="KW-1133">Transmembrane helix</keyword>
<dbReference type="InterPro" id="IPR000412">
    <property type="entry name" value="ABC_2_transport"/>
</dbReference>
<dbReference type="Pfam" id="PF01061">
    <property type="entry name" value="ABC2_membrane"/>
    <property type="match status" value="1"/>
</dbReference>
<dbReference type="OrthoDB" id="9788252at2"/>
<dbReference type="PIRSF" id="PIRSF006648">
    <property type="entry name" value="DrrB"/>
    <property type="match status" value="1"/>
</dbReference>
<comment type="subcellular location">
    <subcellularLocation>
        <location evidence="5">Cell membrane</location>
        <topology evidence="5">Multi-pass membrane protein</topology>
    </subcellularLocation>
    <subcellularLocation>
        <location evidence="1">Membrane</location>
        <topology evidence="1">Multi-pass membrane protein</topology>
    </subcellularLocation>
</comment>
<dbReference type="PANTHER" id="PTHR43229:SF2">
    <property type="entry name" value="NODULATION PROTEIN J"/>
    <property type="match status" value="1"/>
</dbReference>
<evidence type="ECO:0000313" key="7">
    <source>
        <dbReference type="EMBL" id="PDW01261.1"/>
    </source>
</evidence>
<dbReference type="EMBL" id="LYXE01000009">
    <property type="protein sequence ID" value="PDW01261.1"/>
    <property type="molecule type" value="Genomic_DNA"/>
</dbReference>
<gene>
    <name evidence="7" type="ORF">A9Q02_07445</name>
</gene>
<sequence length="251" mass="27027">MYPTYVIWNKHMVKFLRNREELLGLALQSVLWVVLFGVGMRGLISEIEGRDYMSYILPGILALSVLGGAVGGGMVMLDERLRGILKEYLAAPIPRLSILLGSATSTATKALFQAVLMLLVGILMGARLAFNPAGWLVSLILLGLFALGFSGIALAVAAVSRSIAGYHGMIFLFNLPLLFASNALYPLAVLPGWMQAIVLLNPTTYLIDAIRTLAFGTTATLPLALSIAVVTLFALLGTWLALSMFQRTIRG</sequence>
<feature type="transmembrane region" description="Helical" evidence="5">
    <location>
        <begin position="136"/>
        <end position="159"/>
    </location>
</feature>
<dbReference type="AlphaFoldDB" id="A0A2H3KRL8"/>
<dbReference type="GO" id="GO:0140359">
    <property type="term" value="F:ABC-type transporter activity"/>
    <property type="evidence" value="ECO:0007669"/>
    <property type="project" value="InterPro"/>
</dbReference>
<dbReference type="GO" id="GO:0043190">
    <property type="term" value="C:ATP-binding cassette (ABC) transporter complex"/>
    <property type="evidence" value="ECO:0007669"/>
    <property type="project" value="InterPro"/>
</dbReference>
<keyword evidence="8" id="KW-1185">Reference proteome</keyword>
<proteinExistence type="inferred from homology"/>
<evidence type="ECO:0000256" key="5">
    <source>
        <dbReference type="RuleBase" id="RU361157"/>
    </source>
</evidence>
<evidence type="ECO:0000256" key="4">
    <source>
        <dbReference type="ARBA" id="ARBA00023136"/>
    </source>
</evidence>
<evidence type="ECO:0000259" key="6">
    <source>
        <dbReference type="PROSITE" id="PS51012"/>
    </source>
</evidence>
<evidence type="ECO:0000256" key="3">
    <source>
        <dbReference type="ARBA" id="ARBA00022989"/>
    </source>
</evidence>
<dbReference type="RefSeq" id="WP_097650405.1">
    <property type="nucleotide sequence ID" value="NZ_LYXE01000009.1"/>
</dbReference>
<dbReference type="InterPro" id="IPR047817">
    <property type="entry name" value="ABC2_TM_bact-type"/>
</dbReference>
<feature type="transmembrane region" description="Helical" evidence="5">
    <location>
        <begin position="22"/>
        <end position="44"/>
    </location>
</feature>
<evidence type="ECO:0000256" key="2">
    <source>
        <dbReference type="ARBA" id="ARBA00022692"/>
    </source>
</evidence>
<dbReference type="Proteomes" id="UP000220922">
    <property type="component" value="Unassembled WGS sequence"/>
</dbReference>
<dbReference type="PRINTS" id="PR00164">
    <property type="entry name" value="ABC2TRNSPORT"/>
</dbReference>
<dbReference type="PROSITE" id="PS51012">
    <property type="entry name" value="ABC_TM2"/>
    <property type="match status" value="1"/>
</dbReference>
<feature type="transmembrane region" description="Helical" evidence="5">
    <location>
        <begin position="171"/>
        <end position="193"/>
    </location>
</feature>
<comment type="caution">
    <text evidence="5">Lacks conserved residue(s) required for the propagation of feature annotation.</text>
</comment>
<keyword evidence="4 5" id="KW-0472">Membrane</keyword>
<dbReference type="PANTHER" id="PTHR43229">
    <property type="entry name" value="NODULATION PROTEIN J"/>
    <property type="match status" value="1"/>
</dbReference>
<accession>A0A2H3KRL8</accession>
<feature type="transmembrane region" description="Helical" evidence="5">
    <location>
        <begin position="56"/>
        <end position="77"/>
    </location>
</feature>
<keyword evidence="5" id="KW-0813">Transport</keyword>
<dbReference type="InterPro" id="IPR013525">
    <property type="entry name" value="ABC2_TM"/>
</dbReference>
<reference evidence="7 8" key="1">
    <citation type="submission" date="2016-05" db="EMBL/GenBank/DDBJ databases">
        <authorList>
            <person name="Lavstsen T."/>
            <person name="Jespersen J.S."/>
        </authorList>
    </citation>
    <scope>NUCLEOTIDE SEQUENCE [LARGE SCALE GENOMIC DNA]</scope>
    <source>
        <strain evidence="7 8">B7-9</strain>
    </source>
</reference>
<comment type="caution">
    <text evidence="7">The sequence shown here is derived from an EMBL/GenBank/DDBJ whole genome shotgun (WGS) entry which is preliminary data.</text>
</comment>
<feature type="transmembrane region" description="Helical" evidence="5">
    <location>
        <begin position="213"/>
        <end position="242"/>
    </location>
</feature>
<organism evidence="7 8">
    <name type="scientific">Candidatus Chloroploca asiatica</name>
    <dbReference type="NCBI Taxonomy" id="1506545"/>
    <lineage>
        <taxon>Bacteria</taxon>
        <taxon>Bacillati</taxon>
        <taxon>Chloroflexota</taxon>
        <taxon>Chloroflexia</taxon>
        <taxon>Chloroflexales</taxon>
        <taxon>Chloroflexineae</taxon>
        <taxon>Oscillochloridaceae</taxon>
        <taxon>Candidatus Chloroploca</taxon>
    </lineage>
</organism>
<feature type="domain" description="ABC transmembrane type-2" evidence="6">
    <location>
        <begin position="20"/>
        <end position="248"/>
    </location>
</feature>
<protein>
    <recommendedName>
        <fullName evidence="5">Transport permease protein</fullName>
    </recommendedName>
</protein>